<keyword evidence="3" id="KW-1185">Reference proteome</keyword>
<name>A0ABW3LY89_9GAMM</name>
<protein>
    <submittedName>
        <fullName evidence="2">DUF429 domain-containing protein</fullName>
    </submittedName>
</protein>
<organism evidence="2 3">
    <name type="scientific">Pseudoxanthomonas kaohsiungensis</name>
    <dbReference type="NCBI Taxonomy" id="283923"/>
    <lineage>
        <taxon>Bacteria</taxon>
        <taxon>Pseudomonadati</taxon>
        <taxon>Pseudomonadota</taxon>
        <taxon>Gammaproteobacteria</taxon>
        <taxon>Lysobacterales</taxon>
        <taxon>Lysobacteraceae</taxon>
        <taxon>Pseudoxanthomonas</taxon>
    </lineage>
</organism>
<dbReference type="Proteomes" id="UP001597033">
    <property type="component" value="Unassembled WGS sequence"/>
</dbReference>
<sequence length="306" mass="33242">MVRPGRSSRQTVVSSTRSWPGCSPNSSPSSTWTPGNRGAITAALRRRDGSFQEITAPQAADFPQAQAEILDWQAHHSPQSTIILIDQPTIVVNGSGQRPVENIVCASVSRRRGGMQPANTARAEMFGHAAPVWRFLGQFGGAANPLAPEPRTVSVLETYPVLAMIALGWVREDSRPHGRLPKYNPERRKTFSIHDWQYVCQSAAVFFRATGLSDTAAWIDGIGRKEKPNKSDQDRLDACLCLLVAVHVAEGRTCLMVGDVEHGYIIAPHCPTLRTELESRCTASARDPSAWVRVIGTTAAKPGPGS</sequence>
<evidence type="ECO:0000256" key="1">
    <source>
        <dbReference type="SAM" id="MobiDB-lite"/>
    </source>
</evidence>
<comment type="caution">
    <text evidence="2">The sequence shown here is derived from an EMBL/GenBank/DDBJ whole genome shotgun (WGS) entry which is preliminary data.</text>
</comment>
<dbReference type="EMBL" id="JBHTKN010000007">
    <property type="protein sequence ID" value="MFD1042890.1"/>
    <property type="molecule type" value="Genomic_DNA"/>
</dbReference>
<dbReference type="RefSeq" id="WP_238394182.1">
    <property type="nucleotide sequence ID" value="NZ_JAYRDL010000032.1"/>
</dbReference>
<dbReference type="Pfam" id="PF04250">
    <property type="entry name" value="DUF429"/>
    <property type="match status" value="1"/>
</dbReference>
<reference evidence="3" key="1">
    <citation type="journal article" date="2019" name="Int. J. Syst. Evol. Microbiol.">
        <title>The Global Catalogue of Microorganisms (GCM) 10K type strain sequencing project: providing services to taxonomists for standard genome sequencing and annotation.</title>
        <authorList>
            <consortium name="The Broad Institute Genomics Platform"/>
            <consortium name="The Broad Institute Genome Sequencing Center for Infectious Disease"/>
            <person name="Wu L."/>
            <person name="Ma J."/>
        </authorList>
    </citation>
    <scope>NUCLEOTIDE SEQUENCE [LARGE SCALE GENOMIC DNA]</scope>
    <source>
        <strain evidence="3">CCUG 55854</strain>
    </source>
</reference>
<proteinExistence type="predicted"/>
<dbReference type="PIRSF" id="PIRSF018008">
    <property type="entry name" value="UCP018008"/>
    <property type="match status" value="1"/>
</dbReference>
<dbReference type="InterPro" id="IPR007362">
    <property type="entry name" value="DUF429"/>
</dbReference>
<feature type="compositionally biased region" description="Low complexity" evidence="1">
    <location>
        <begin position="7"/>
        <end position="36"/>
    </location>
</feature>
<dbReference type="InterPro" id="IPR008306">
    <property type="entry name" value="UCP018008"/>
</dbReference>
<feature type="region of interest" description="Disordered" evidence="1">
    <location>
        <begin position="1"/>
        <end position="36"/>
    </location>
</feature>
<accession>A0ABW3LY89</accession>
<evidence type="ECO:0000313" key="2">
    <source>
        <dbReference type="EMBL" id="MFD1042890.1"/>
    </source>
</evidence>
<gene>
    <name evidence="2" type="ORF">ACFQ2N_11110</name>
</gene>
<evidence type="ECO:0000313" key="3">
    <source>
        <dbReference type="Proteomes" id="UP001597033"/>
    </source>
</evidence>